<gene>
    <name evidence="1" type="ORF">Tco025E_06535</name>
</gene>
<keyword evidence="2" id="KW-1185">Reference proteome</keyword>
<dbReference type="OrthoDB" id="272819at2759"/>
<dbReference type="GeneID" id="40320146"/>
<reference evidence="1 2" key="1">
    <citation type="journal article" date="2018" name="BMC Genomics">
        <title>Genomic comparison of Trypanosoma conorhini and Trypanosoma rangeli to Trypanosoma cruzi strains of high and low virulence.</title>
        <authorList>
            <person name="Bradwell K.R."/>
            <person name="Koparde V.N."/>
            <person name="Matveyev A.V."/>
            <person name="Serrano M.G."/>
            <person name="Alves J.M."/>
            <person name="Parikh H."/>
            <person name="Huang B."/>
            <person name="Lee V."/>
            <person name="Espinosa-Alvarez O."/>
            <person name="Ortiz P.A."/>
            <person name="Costa-Martins A.G."/>
            <person name="Teixeira M.M."/>
            <person name="Buck G.A."/>
        </authorList>
    </citation>
    <scope>NUCLEOTIDE SEQUENCE [LARGE SCALE GENOMIC DNA]</scope>
    <source>
        <strain evidence="1 2">025E</strain>
    </source>
</reference>
<organism evidence="1 2">
    <name type="scientific">Trypanosoma conorhini</name>
    <dbReference type="NCBI Taxonomy" id="83891"/>
    <lineage>
        <taxon>Eukaryota</taxon>
        <taxon>Discoba</taxon>
        <taxon>Euglenozoa</taxon>
        <taxon>Kinetoplastea</taxon>
        <taxon>Metakinetoplastina</taxon>
        <taxon>Trypanosomatida</taxon>
        <taxon>Trypanosomatidae</taxon>
        <taxon>Trypanosoma</taxon>
    </lineage>
</organism>
<comment type="caution">
    <text evidence="1">The sequence shown here is derived from an EMBL/GenBank/DDBJ whole genome shotgun (WGS) entry which is preliminary data.</text>
</comment>
<dbReference type="RefSeq" id="XP_029226475.1">
    <property type="nucleotide sequence ID" value="XM_029373410.1"/>
</dbReference>
<proteinExistence type="predicted"/>
<evidence type="ECO:0000313" key="2">
    <source>
        <dbReference type="Proteomes" id="UP000284403"/>
    </source>
</evidence>
<dbReference type="EMBL" id="MKKU01000447">
    <property type="protein sequence ID" value="RNF12059.1"/>
    <property type="molecule type" value="Genomic_DNA"/>
</dbReference>
<name>A0A422P2X9_9TRYP</name>
<dbReference type="AlphaFoldDB" id="A0A422P2X9"/>
<evidence type="ECO:0000313" key="1">
    <source>
        <dbReference type="EMBL" id="RNF12059.1"/>
    </source>
</evidence>
<dbReference type="Proteomes" id="UP000284403">
    <property type="component" value="Unassembled WGS sequence"/>
</dbReference>
<accession>A0A422P2X9</accession>
<protein>
    <submittedName>
        <fullName evidence="1">Uncharacterized protein</fullName>
    </submittedName>
</protein>
<sequence length="828" mass="89712">MPPYTRVVSLYERFTVLSAAAIRREVQALLGTTASSTSLSELREVCALLSKSGERRRARLVADALPQPQRQSFITAMGLADPPHASLEPRREEQQTATELSEMSNEALLRLGFALQRPRPQRRRAALHSAAAAAKDVEEEAAAAGHNAAVQRQLFLEFRRRRRYKELMQCVMNWKSKGILPAGRRGGADGVPATSDEAPFNAEEALRGLIFNTSASASASSSSAGRQWEEALRECPGFLLGALREPTAALQFLRKTSVEMVTRLVLWLLRGDDAAHATPAPAAAQNRPRPRVAWDAVASLCFALRPHLPHEKKVVKMDLLLAMLRALRAEAEAAAGGKAATRRNVNPSDAADARLVAMRSAVEVLCASLSHQQQEAQARFIGLPLFIDVAIALRDCGVRVPSALLQCIFLCLGDSQQCQCSEPAPPSSQSPLERELLVTILNSSPAERWVLALRLLRVCTEQHDFVAAAAHLRCFLSGLQSISISRTWQIALGAAQSIISEYHVFPDEASTEKLLLNLHAASWQRAFEVLQLYERGHVAPPPPVLRDLHVVAMKHSSWDVVLRVMQEIQAAGAEQAGFMNHLYCLRAFGCAGKWEEAAALFKELENISGSEGSGLAAYNEVTVAVPVMGMVEHEHWEAVVRFSVAVCRQCGAALTHEGREVALAAEILALVRLGDVARLASFLNRHSGERGAAGAYAGDEAPLQALGLSPSAAELRALLLRAAELHSLCGMAHLHAPVRLVYDVVAGDACHRNHHAERLGPATRGASPQRRLYLPPQHLQRQHDGFAAALGGLIRRDERLFGAAAQQAAAEAMAQVGAGPAFLKAALL</sequence>